<dbReference type="InterPro" id="IPR035919">
    <property type="entry name" value="EAL_sf"/>
</dbReference>
<sequence length="253" mass="29690">MEEITILKLNNFVYNKDFYHEYQPIYNLFELRVLGFESFFRSEIYSNPEHVFQLAMKTNNLYELDTHSIFKSISHFYDHYQTDKNLLFVNVFPFTLLNSDFPSFLDHLSKQLKVSCSQIVFEINEAKKIEDMTLLYKAVSHLRSYGFLIAIDDIGKGDSDLQKIIELEPDFIKLDRYFSINLSLSNKKQRFINLLMDFTKDYSQIILEGIEKPEDLTVAKELGIPFGQGFLLGEPSRHLFSGKNFLQNTNNIL</sequence>
<dbReference type="Gene3D" id="3.20.20.450">
    <property type="entry name" value="EAL domain"/>
    <property type="match status" value="1"/>
</dbReference>
<dbReference type="PROSITE" id="PS50883">
    <property type="entry name" value="EAL"/>
    <property type="match status" value="1"/>
</dbReference>
<dbReference type="Pfam" id="PF00563">
    <property type="entry name" value="EAL"/>
    <property type="match status" value="1"/>
</dbReference>
<feature type="domain" description="EAL" evidence="1">
    <location>
        <begin position="2"/>
        <end position="249"/>
    </location>
</feature>
<evidence type="ECO:0000313" key="3">
    <source>
        <dbReference type="Proteomes" id="UP001057291"/>
    </source>
</evidence>
<dbReference type="SUPFAM" id="SSF141868">
    <property type="entry name" value="EAL domain-like"/>
    <property type="match status" value="1"/>
</dbReference>
<keyword evidence="3" id="KW-1185">Reference proteome</keyword>
<dbReference type="AlphaFoldDB" id="A0AAV4LB40"/>
<proteinExistence type="predicted"/>
<dbReference type="RefSeq" id="WP_282198259.1">
    <property type="nucleotide sequence ID" value="NZ_BOQE01000001.1"/>
</dbReference>
<organism evidence="2 3">
    <name type="scientific">Collibacillus ludicampi</name>
    <dbReference type="NCBI Taxonomy" id="2771369"/>
    <lineage>
        <taxon>Bacteria</taxon>
        <taxon>Bacillati</taxon>
        <taxon>Bacillota</taxon>
        <taxon>Bacilli</taxon>
        <taxon>Bacillales</taxon>
        <taxon>Alicyclobacillaceae</taxon>
        <taxon>Collibacillus</taxon>
    </lineage>
</organism>
<dbReference type="InterPro" id="IPR001633">
    <property type="entry name" value="EAL_dom"/>
</dbReference>
<evidence type="ECO:0000313" key="2">
    <source>
        <dbReference type="EMBL" id="GIM45017.1"/>
    </source>
</evidence>
<gene>
    <name evidence="2" type="ORF">DNHGIG_05660</name>
</gene>
<dbReference type="GO" id="GO:0071111">
    <property type="term" value="F:cyclic-guanylate-specific phosphodiesterase activity"/>
    <property type="evidence" value="ECO:0007669"/>
    <property type="project" value="InterPro"/>
</dbReference>
<dbReference type="PANTHER" id="PTHR33121">
    <property type="entry name" value="CYCLIC DI-GMP PHOSPHODIESTERASE PDEF"/>
    <property type="match status" value="1"/>
</dbReference>
<dbReference type="EMBL" id="BOQE01000001">
    <property type="protein sequence ID" value="GIM45017.1"/>
    <property type="molecule type" value="Genomic_DNA"/>
</dbReference>
<evidence type="ECO:0000259" key="1">
    <source>
        <dbReference type="PROSITE" id="PS50883"/>
    </source>
</evidence>
<dbReference type="SMART" id="SM00052">
    <property type="entry name" value="EAL"/>
    <property type="match status" value="1"/>
</dbReference>
<dbReference type="Proteomes" id="UP001057291">
    <property type="component" value="Unassembled WGS sequence"/>
</dbReference>
<dbReference type="CDD" id="cd01948">
    <property type="entry name" value="EAL"/>
    <property type="match status" value="1"/>
</dbReference>
<protein>
    <submittedName>
        <fullName evidence="2">Diguanylate phosphodiesterase</fullName>
    </submittedName>
</protein>
<comment type="caution">
    <text evidence="2">The sequence shown here is derived from an EMBL/GenBank/DDBJ whole genome shotgun (WGS) entry which is preliminary data.</text>
</comment>
<name>A0AAV4LB40_9BACL</name>
<dbReference type="InterPro" id="IPR050706">
    <property type="entry name" value="Cyclic-di-GMP_PDE-like"/>
</dbReference>
<reference evidence="2" key="1">
    <citation type="journal article" date="2023" name="Int. J. Syst. Evol. Microbiol.">
        <title>Collibacillus ludicampi gen. nov., sp. nov., a new soil bacterium of the family Alicyclobacillaceae.</title>
        <authorList>
            <person name="Jojima T."/>
            <person name="Ioku Y."/>
            <person name="Fukuta Y."/>
            <person name="Shirasaka N."/>
            <person name="Matsumura Y."/>
            <person name="Mori M."/>
        </authorList>
    </citation>
    <scope>NUCLEOTIDE SEQUENCE</scope>
    <source>
        <strain evidence="2">TP075</strain>
    </source>
</reference>
<accession>A0AAV4LB40</accession>
<dbReference type="PANTHER" id="PTHR33121:SF76">
    <property type="entry name" value="SIGNALING PROTEIN"/>
    <property type="match status" value="1"/>
</dbReference>